<dbReference type="EMBL" id="CABVQD010000057">
    <property type="protein sequence ID" value="VWC47430.1"/>
    <property type="molecule type" value="Genomic_DNA"/>
</dbReference>
<reference evidence="2 3" key="1">
    <citation type="submission" date="2019-09" db="EMBL/GenBank/DDBJ databases">
        <authorList>
            <person name="Depoorter E."/>
        </authorList>
    </citation>
    <scope>NUCLEOTIDE SEQUENCE [LARGE SCALE GENOMIC DNA]</scope>
    <source>
        <strain evidence="2">LMG 30113</strain>
    </source>
</reference>
<feature type="chain" id="PRO_5044427080" evidence="1">
    <location>
        <begin position="30"/>
        <end position="463"/>
    </location>
</feature>
<proteinExistence type="predicted"/>
<protein>
    <submittedName>
        <fullName evidence="2">Uncharacterized protein</fullName>
    </submittedName>
</protein>
<dbReference type="AlphaFoldDB" id="A0A6P2SC51"/>
<gene>
    <name evidence="2" type="ORF">BPA30113_07429</name>
</gene>
<keyword evidence="3" id="KW-1185">Reference proteome</keyword>
<name>A0A6P2SC51_9BURK</name>
<keyword evidence="1" id="KW-0732">Signal</keyword>
<evidence type="ECO:0000313" key="3">
    <source>
        <dbReference type="Proteomes" id="UP000494330"/>
    </source>
</evidence>
<dbReference type="Proteomes" id="UP000494330">
    <property type="component" value="Unassembled WGS sequence"/>
</dbReference>
<feature type="signal peptide" evidence="1">
    <location>
        <begin position="1"/>
        <end position="29"/>
    </location>
</feature>
<evidence type="ECO:0000313" key="2">
    <source>
        <dbReference type="EMBL" id="VWC47430.1"/>
    </source>
</evidence>
<sequence length="463" mass="49672">MKAFRVSIPQSFMMLSAIAILAVPGLAQADWGSAVGGLAIGVGLDKLGNDIKEAISNAAANGEILEAQAGGQVYIAIQQAKETYNSELDLTIDKLSGTEQNALNSIASEATDFENKTYKDLSSLNTQVRSSIHDLPFSHSFPQVLDYGPAFLDVNPANGVVHLVLDGDFYDALREGYTPILNVNNKSFPATLRTSAQLGFDIDKSEFAAQPNALTISYATVNIPYATQKLLFFPAIGTSSVSLAVATLPKTPGTIEFDLTTTSPGTARQTKVSPEMSQESAEDDIKCGGEHADLAVHFSYPDSGWAVIPDSTQLQVTWDQGKQGTGQDWWLERTCSTATVACVCMSTEHHGAGTSGKVHFKIVYTEEQSIVNSTTTPQNIDIGWDESRTVTLPAGATWQIQYDRYDGKKQQIAGVYGDAFLKVRQVGNQVTMSTAPFSDLDEDTYTSALQSALKKAPSGIAAK</sequence>
<evidence type="ECO:0000256" key="1">
    <source>
        <dbReference type="SAM" id="SignalP"/>
    </source>
</evidence>
<accession>A0A6P2SC51</accession>
<dbReference type="RefSeq" id="WP_152603449.1">
    <property type="nucleotide sequence ID" value="NZ_CABVQD010000057.1"/>
</dbReference>
<organism evidence="2 3">
    <name type="scientific">Burkholderia paludis</name>
    <dbReference type="NCBI Taxonomy" id="1506587"/>
    <lineage>
        <taxon>Bacteria</taxon>
        <taxon>Pseudomonadati</taxon>
        <taxon>Pseudomonadota</taxon>
        <taxon>Betaproteobacteria</taxon>
        <taxon>Burkholderiales</taxon>
        <taxon>Burkholderiaceae</taxon>
        <taxon>Burkholderia</taxon>
        <taxon>Burkholderia cepacia complex</taxon>
    </lineage>
</organism>